<dbReference type="EMBL" id="JAGSOT010000026">
    <property type="protein sequence ID" value="MBR7796374.1"/>
    <property type="molecule type" value="Genomic_DNA"/>
</dbReference>
<dbReference type="SMART" id="SM00530">
    <property type="entry name" value="HTH_XRE"/>
    <property type="match status" value="1"/>
</dbReference>
<name>A0A941DSK4_9BACI</name>
<evidence type="ECO:0000313" key="3">
    <source>
        <dbReference type="EMBL" id="MBR7796374.1"/>
    </source>
</evidence>
<feature type="repeat" description="TPR" evidence="1">
    <location>
        <begin position="259"/>
        <end position="292"/>
    </location>
</feature>
<dbReference type="InterPro" id="IPR019734">
    <property type="entry name" value="TPR_rpt"/>
</dbReference>
<dbReference type="CDD" id="cd00093">
    <property type="entry name" value="HTH_XRE"/>
    <property type="match status" value="1"/>
</dbReference>
<sequence length="408" mass="48288">MYEGKIIKFYRERAGLTQEELGRDICSATHISKIELGQTHFSKDITELLAKRLNISMHEEIRTFKAIQQKLEKWHESIIMQQEEEADSLAAELEESELIYISDYNNLYKLLKARFLLSKENDPGTLKIIKKLQNQKLSPYESGLLYHIWGIYYIRKQEYLKAINALKSINSHTYQNTDYYYHLAISYYFNNTDLLAYSYAEKALHYFKSSNNFLRVIDTETLLLVIQNKHVQSNFTARLKKYESLIKSCELCHTVTRKAIVLHNLANDYFRMEDYQLAATLFKDAMKIKKVKSKKYLNSLEGYIQACIKGNLLTKDELVKLSKEGLAVSEELKELLYSYLFTLLLYKLQEKQEQYYSYLEEQALPFFRNYGHVYSVNVYEKELFFYYDKTNQLDKAVQLAHHMLSNQH</sequence>
<gene>
    <name evidence="3" type="ORF">KCX74_10040</name>
</gene>
<dbReference type="InterPro" id="IPR011990">
    <property type="entry name" value="TPR-like_helical_dom_sf"/>
</dbReference>
<comment type="caution">
    <text evidence="3">The sequence shown here is derived from an EMBL/GenBank/DDBJ whole genome shotgun (WGS) entry which is preliminary data.</text>
</comment>
<dbReference type="Gene3D" id="1.25.40.10">
    <property type="entry name" value="Tetratricopeptide repeat domain"/>
    <property type="match status" value="1"/>
</dbReference>
<accession>A0A941DSK4</accession>
<feature type="domain" description="HTH cro/C1-type" evidence="2">
    <location>
        <begin position="7"/>
        <end position="61"/>
    </location>
</feature>
<keyword evidence="1" id="KW-0802">TPR repeat</keyword>
<dbReference type="PROSITE" id="PS50005">
    <property type="entry name" value="TPR"/>
    <property type="match status" value="1"/>
</dbReference>
<reference evidence="3" key="1">
    <citation type="submission" date="2021-04" db="EMBL/GenBank/DDBJ databases">
        <title>Isolation and polyphasic classification of algal microorganism.</title>
        <authorList>
            <person name="Wang S."/>
        </authorList>
    </citation>
    <scope>NUCLEOTIDE SEQUENCE</scope>
    <source>
        <strain evidence="3">720a</strain>
    </source>
</reference>
<protein>
    <submittedName>
        <fullName evidence="3">Helix-turn-helix transcriptional regulator</fullName>
    </submittedName>
</protein>
<keyword evidence="4" id="KW-1185">Reference proteome</keyword>
<dbReference type="AlphaFoldDB" id="A0A941DSK4"/>
<dbReference type="Gene3D" id="1.10.260.40">
    <property type="entry name" value="lambda repressor-like DNA-binding domains"/>
    <property type="match status" value="1"/>
</dbReference>
<dbReference type="SUPFAM" id="SSF47413">
    <property type="entry name" value="lambda repressor-like DNA-binding domains"/>
    <property type="match status" value="1"/>
</dbReference>
<dbReference type="GO" id="GO:0003677">
    <property type="term" value="F:DNA binding"/>
    <property type="evidence" value="ECO:0007669"/>
    <property type="project" value="InterPro"/>
</dbReference>
<dbReference type="InterPro" id="IPR001387">
    <property type="entry name" value="Cro/C1-type_HTH"/>
</dbReference>
<dbReference type="Pfam" id="PF01381">
    <property type="entry name" value="HTH_3"/>
    <property type="match status" value="1"/>
</dbReference>
<organism evidence="3 4">
    <name type="scientific">Virgibacillus salarius</name>
    <dbReference type="NCBI Taxonomy" id="447199"/>
    <lineage>
        <taxon>Bacteria</taxon>
        <taxon>Bacillati</taxon>
        <taxon>Bacillota</taxon>
        <taxon>Bacilli</taxon>
        <taxon>Bacillales</taxon>
        <taxon>Bacillaceae</taxon>
        <taxon>Virgibacillus</taxon>
    </lineage>
</organism>
<dbReference type="SUPFAM" id="SSF48452">
    <property type="entry name" value="TPR-like"/>
    <property type="match status" value="1"/>
</dbReference>
<dbReference type="RefSeq" id="WP_166530369.1">
    <property type="nucleotide sequence ID" value="NZ_JAGSOT010000026.1"/>
</dbReference>
<evidence type="ECO:0000259" key="2">
    <source>
        <dbReference type="PROSITE" id="PS50943"/>
    </source>
</evidence>
<proteinExistence type="predicted"/>
<evidence type="ECO:0000313" key="4">
    <source>
        <dbReference type="Proteomes" id="UP000675284"/>
    </source>
</evidence>
<evidence type="ECO:0000256" key="1">
    <source>
        <dbReference type="PROSITE-ProRule" id="PRU00339"/>
    </source>
</evidence>
<dbReference type="Proteomes" id="UP000675284">
    <property type="component" value="Unassembled WGS sequence"/>
</dbReference>
<dbReference type="InterPro" id="IPR010982">
    <property type="entry name" value="Lambda_DNA-bd_dom_sf"/>
</dbReference>
<dbReference type="PROSITE" id="PS50943">
    <property type="entry name" value="HTH_CROC1"/>
    <property type="match status" value="1"/>
</dbReference>